<dbReference type="GO" id="GO:0050808">
    <property type="term" value="P:synapse organization"/>
    <property type="evidence" value="ECO:0007669"/>
    <property type="project" value="TreeGrafter"/>
</dbReference>
<dbReference type="Pfam" id="PF25526">
    <property type="entry name" value="LIP-1"/>
    <property type="match status" value="2"/>
</dbReference>
<dbReference type="InterPro" id="IPR013761">
    <property type="entry name" value="SAM/pointed_sf"/>
</dbReference>
<sequence length="763" mass="86299">MTVVKRQAAAQSGVSSEVEVLKALKSLFEHHKALDEKVRERLRVALERNTALEEELALTKEEDSDKPKENGQVQTGSPEQNGEHVVKEQNNVITEVESSRKISDLQNTVAKQSAELSSWQRRVAELNNKMTEMEERLAKGEKELLKKQEECAKLQRDLRENVAQKEDQEERITTLEKRYLNAQRESTSLHDLNEKLEQELQHKQAQLKLQEEKTAAIEEKLELSSQKLAQMSSLPEMEEQLKARMEALSQRLEASVEEKNAELMRLNQRLRMNEEHNTLHLKERMHALDEKNALTQELEKTRKYADELLAEKQDILKELAKWRMETEQLKRQMLEQEIAFNIQQTDALTRVQQQFDVSSDAELNGSWDKLQQAHVLASVQQQFDVSSDAELNGSWDKLQQAHVLASVQQQFDVSSDAELDGSWEKLQQAHVLASVQQQFDVSSDAELDGSWEKLQQAHVLASVQQQFDNDESDGGVEGGHTDAAALALMLQEQLDAINTEIRLIQEEKQSTEARAEELDYEHMNVVARRGESPPRAPSPSRPHLAPPFHKYHTAPAAMSPAHAHYRAAHAASESLSASQMQLCDDGAGVGGMGMSIPQGAEGAESPLTARSLRLERAARAIHAERDRLRTHYQTPYDSDRDYRHELLGEAMRAGTPFALWNGPTVVAWLELWVGMPAWYVAACRANVKSGAIMSALSDQEIQREIGETSLHFGVACLKRVGYSVRALEERRRASELAPPSAPRDVVVWTNERLQRWLANIGLK</sequence>
<dbReference type="InterPro" id="IPR057892">
    <property type="entry name" value="LIP-1_CC2"/>
</dbReference>
<dbReference type="PANTHER" id="PTHR12587:SF20">
    <property type="entry name" value="LIPRIN-ALPHA, ISOFORM E"/>
    <property type="match status" value="1"/>
</dbReference>
<feature type="compositionally biased region" description="Basic and acidic residues" evidence="4">
    <location>
        <begin position="57"/>
        <end position="69"/>
    </location>
</feature>
<gene>
    <name evidence="6" type="ORF">OBRU01_16799</name>
</gene>
<evidence type="ECO:0000313" key="6">
    <source>
        <dbReference type="EMBL" id="KOB69627.1"/>
    </source>
</evidence>
<feature type="domain" description="SAM" evidence="5">
    <location>
        <begin position="660"/>
        <end position="706"/>
    </location>
</feature>
<dbReference type="STRING" id="104452.A0A0L7L2E2"/>
<keyword evidence="2 3" id="KW-0175">Coiled coil</keyword>
<dbReference type="Proteomes" id="UP000037510">
    <property type="component" value="Unassembled WGS sequence"/>
</dbReference>
<comment type="caution">
    <text evidence="6">The sequence shown here is derived from an EMBL/GenBank/DDBJ whole genome shotgun (WGS) entry which is preliminary data.</text>
</comment>
<name>A0A0L7L2E2_OPEBR</name>
<feature type="non-terminal residue" evidence="6">
    <location>
        <position position="763"/>
    </location>
</feature>
<evidence type="ECO:0000259" key="5">
    <source>
        <dbReference type="PROSITE" id="PS50105"/>
    </source>
</evidence>
<feature type="coiled-coil region" evidence="3">
    <location>
        <begin position="102"/>
        <end position="339"/>
    </location>
</feature>
<protein>
    <submittedName>
        <fullName evidence="6">Liprin-alpha-1</fullName>
    </submittedName>
</protein>
<dbReference type="PROSITE" id="PS50105">
    <property type="entry name" value="SAM_DOMAIN"/>
    <property type="match status" value="1"/>
</dbReference>
<evidence type="ECO:0000313" key="7">
    <source>
        <dbReference type="Proteomes" id="UP000037510"/>
    </source>
</evidence>
<accession>A0A0L7L2E2</accession>
<dbReference type="Gene3D" id="1.10.150.50">
    <property type="entry name" value="Transcription Factor, Ets-1"/>
    <property type="match status" value="1"/>
</dbReference>
<dbReference type="InterPro" id="IPR029515">
    <property type="entry name" value="Liprin"/>
</dbReference>
<feature type="coiled-coil region" evidence="3">
    <location>
        <begin position="487"/>
        <end position="521"/>
    </location>
</feature>
<dbReference type="PANTHER" id="PTHR12587">
    <property type="entry name" value="LAR INTERACTING PROTEIN LIP -RELATED PROTEIN"/>
    <property type="match status" value="1"/>
</dbReference>
<organism evidence="6 7">
    <name type="scientific">Operophtera brumata</name>
    <name type="common">Winter moth</name>
    <name type="synonym">Phalaena brumata</name>
    <dbReference type="NCBI Taxonomy" id="104452"/>
    <lineage>
        <taxon>Eukaryota</taxon>
        <taxon>Metazoa</taxon>
        <taxon>Ecdysozoa</taxon>
        <taxon>Arthropoda</taxon>
        <taxon>Hexapoda</taxon>
        <taxon>Insecta</taxon>
        <taxon>Pterygota</taxon>
        <taxon>Neoptera</taxon>
        <taxon>Endopterygota</taxon>
        <taxon>Lepidoptera</taxon>
        <taxon>Glossata</taxon>
        <taxon>Ditrysia</taxon>
        <taxon>Geometroidea</taxon>
        <taxon>Geometridae</taxon>
        <taxon>Larentiinae</taxon>
        <taxon>Operophtera</taxon>
    </lineage>
</organism>
<proteinExistence type="predicted"/>
<reference evidence="6 7" key="1">
    <citation type="journal article" date="2015" name="Genome Biol. Evol.">
        <title>The genome of winter moth (Operophtera brumata) provides a genomic perspective on sexual dimorphism and phenology.</title>
        <authorList>
            <person name="Derks M.F."/>
            <person name="Smit S."/>
            <person name="Salis L."/>
            <person name="Schijlen E."/>
            <person name="Bossers A."/>
            <person name="Mateman C."/>
            <person name="Pijl A.S."/>
            <person name="de Ridder D."/>
            <person name="Groenen M.A."/>
            <person name="Visser M.E."/>
            <person name="Megens H.J."/>
        </authorList>
    </citation>
    <scope>NUCLEOTIDE SEQUENCE [LARGE SCALE GENOMIC DNA]</scope>
    <source>
        <strain evidence="6">WM2013NL</strain>
        <tissue evidence="6">Head and thorax</tissue>
    </source>
</reference>
<evidence type="ECO:0000256" key="1">
    <source>
        <dbReference type="ARBA" id="ARBA00022737"/>
    </source>
</evidence>
<evidence type="ECO:0000256" key="4">
    <source>
        <dbReference type="SAM" id="MobiDB-lite"/>
    </source>
</evidence>
<dbReference type="InterPro" id="IPR001660">
    <property type="entry name" value="SAM"/>
</dbReference>
<dbReference type="AlphaFoldDB" id="A0A0L7L2E2"/>
<feature type="region of interest" description="Disordered" evidence="4">
    <location>
        <begin position="55"/>
        <end position="85"/>
    </location>
</feature>
<dbReference type="EMBL" id="JTDY01003394">
    <property type="protein sequence ID" value="KOB69627.1"/>
    <property type="molecule type" value="Genomic_DNA"/>
</dbReference>
<dbReference type="GO" id="GO:0048786">
    <property type="term" value="C:presynaptic active zone"/>
    <property type="evidence" value="ECO:0007669"/>
    <property type="project" value="TreeGrafter"/>
</dbReference>
<evidence type="ECO:0000256" key="2">
    <source>
        <dbReference type="ARBA" id="ARBA00023054"/>
    </source>
</evidence>
<evidence type="ECO:0000256" key="3">
    <source>
        <dbReference type="SAM" id="Coils"/>
    </source>
</evidence>
<feature type="compositionally biased region" description="Polar residues" evidence="4">
    <location>
        <begin position="71"/>
        <end position="80"/>
    </location>
</feature>
<keyword evidence="7" id="KW-1185">Reference proteome</keyword>
<keyword evidence="1" id="KW-0677">Repeat</keyword>